<sequence length="108" mass="12705">MCRALCTRKSNASCIQVDDTTSVIRHQLGLMKVKYLQCGALHWIEEKAHNEQQYLIPSVLEIAVLMVEDDLDWHSYILTNNMVHRVNNNSNTDDHYVMMIQYYAYRLQ</sequence>
<dbReference type="AlphaFoldDB" id="A0A9N9N3A9"/>
<organism evidence="1 2">
    <name type="scientific">Dentiscutata erythropus</name>
    <dbReference type="NCBI Taxonomy" id="1348616"/>
    <lineage>
        <taxon>Eukaryota</taxon>
        <taxon>Fungi</taxon>
        <taxon>Fungi incertae sedis</taxon>
        <taxon>Mucoromycota</taxon>
        <taxon>Glomeromycotina</taxon>
        <taxon>Glomeromycetes</taxon>
        <taxon>Diversisporales</taxon>
        <taxon>Gigasporaceae</taxon>
        <taxon>Dentiscutata</taxon>
    </lineage>
</organism>
<gene>
    <name evidence="1" type="ORF">DERYTH_LOCUS12845</name>
</gene>
<comment type="caution">
    <text evidence="1">The sequence shown here is derived from an EMBL/GenBank/DDBJ whole genome shotgun (WGS) entry which is preliminary data.</text>
</comment>
<accession>A0A9N9N3A9</accession>
<evidence type="ECO:0000313" key="1">
    <source>
        <dbReference type="EMBL" id="CAG8698681.1"/>
    </source>
</evidence>
<proteinExistence type="predicted"/>
<reference evidence="1" key="1">
    <citation type="submission" date="2021-06" db="EMBL/GenBank/DDBJ databases">
        <authorList>
            <person name="Kallberg Y."/>
            <person name="Tangrot J."/>
            <person name="Rosling A."/>
        </authorList>
    </citation>
    <scope>NUCLEOTIDE SEQUENCE</scope>
    <source>
        <strain evidence="1">MA453B</strain>
    </source>
</reference>
<evidence type="ECO:0000313" key="2">
    <source>
        <dbReference type="Proteomes" id="UP000789405"/>
    </source>
</evidence>
<feature type="non-terminal residue" evidence="1">
    <location>
        <position position="108"/>
    </location>
</feature>
<dbReference type="EMBL" id="CAJVPY010008632">
    <property type="protein sequence ID" value="CAG8698681.1"/>
    <property type="molecule type" value="Genomic_DNA"/>
</dbReference>
<protein>
    <submittedName>
        <fullName evidence="1">25923_t:CDS:1</fullName>
    </submittedName>
</protein>
<dbReference type="Proteomes" id="UP000789405">
    <property type="component" value="Unassembled WGS sequence"/>
</dbReference>
<keyword evidence="2" id="KW-1185">Reference proteome</keyword>
<name>A0A9N9N3A9_9GLOM</name>